<proteinExistence type="predicted"/>
<dbReference type="AlphaFoldDB" id="A0AAX1Q7M9"/>
<evidence type="ECO:0000313" key="2">
    <source>
        <dbReference type="EMBL" id="RAS75501.1"/>
    </source>
</evidence>
<feature type="domain" description="Peptidase C39-like" evidence="1">
    <location>
        <begin position="55"/>
        <end position="190"/>
    </location>
</feature>
<evidence type="ECO:0000313" key="3">
    <source>
        <dbReference type="Proteomes" id="UP000250174"/>
    </source>
</evidence>
<gene>
    <name evidence="2" type="ORF">A3864_16030</name>
</gene>
<name>A0AAX1Q7M9_9BACI</name>
<dbReference type="EMBL" id="LVYK01000036">
    <property type="protein sequence ID" value="RAS75501.1"/>
    <property type="molecule type" value="Genomic_DNA"/>
</dbReference>
<dbReference type="Proteomes" id="UP000250174">
    <property type="component" value="Unassembled WGS sequence"/>
</dbReference>
<keyword evidence="2" id="KW-0614">Plasmid</keyword>
<evidence type="ECO:0000259" key="1">
    <source>
        <dbReference type="Pfam" id="PF13529"/>
    </source>
</evidence>
<comment type="caution">
    <text evidence="2">The sequence shown here is derived from an EMBL/GenBank/DDBJ whole genome shotgun (WGS) entry which is preliminary data.</text>
</comment>
<geneLocation type="plasmid" evidence="2">
    <name>pBEH1</name>
</geneLocation>
<organism evidence="2 3">
    <name type="scientific">Priestia endophytica</name>
    <dbReference type="NCBI Taxonomy" id="135735"/>
    <lineage>
        <taxon>Bacteria</taxon>
        <taxon>Bacillati</taxon>
        <taxon>Bacillota</taxon>
        <taxon>Bacilli</taxon>
        <taxon>Bacillales</taxon>
        <taxon>Bacillaceae</taxon>
        <taxon>Priestia</taxon>
    </lineage>
</organism>
<dbReference type="InterPro" id="IPR039564">
    <property type="entry name" value="Peptidase_C39-like"/>
</dbReference>
<dbReference type="RefSeq" id="WP_113765795.1">
    <property type="nucleotide sequence ID" value="NZ_LVYK01000036.1"/>
</dbReference>
<accession>A0AAX1Q7M9</accession>
<dbReference type="Pfam" id="PF13529">
    <property type="entry name" value="Peptidase_C39_2"/>
    <property type="match status" value="1"/>
</dbReference>
<protein>
    <recommendedName>
        <fullName evidence="1">Peptidase C39-like domain-containing protein</fullName>
    </recommendedName>
</protein>
<reference evidence="2 3" key="1">
    <citation type="submission" date="2016-03" db="EMBL/GenBank/DDBJ databases">
        <title>Comparison of Bacillus endophyticus and B. anthracis characteristics using whole genome sequence analysis and microbiological techniques.</title>
        <authorList>
            <person name="Lekota K.E."/>
            <person name="Mafofo J."/>
            <person name="Rees J."/>
            <person name="Muchadeyi F.C."/>
            <person name="Madoroba E."/>
            <person name="Van Heerden H."/>
        </authorList>
    </citation>
    <scope>NUCLEOTIDE SEQUENCE [LARGE SCALE GENOMIC DNA]</scope>
    <source>
        <strain evidence="2 3">3631_10C</strain>
        <plasmid evidence="2">pBEH1</plasmid>
    </source>
</reference>
<sequence>MKIHRLIATIGLSVFIVGTYLPSAEAVEQPDRLTTRDRGSTSLDYHIHEIENVPHYYMQDYGEVMDNDCAITALSNMIMYWDQQYPQLVSTDDWTRVANRLVALSGFKEKGSISDSQLQPVLEEYIKEHGLSNVLKVESTHSFDYATVEKYISQDYPVLVSLNAYSYGDIHGVTGYGRHAVVIKGVVRMGSVKNVIVRSGWRAVPENAYHDWDKLIKPGVKPLPQITTISRK</sequence>